<reference evidence="1 2" key="1">
    <citation type="submission" date="2016-10" db="EMBL/GenBank/DDBJ databases">
        <authorList>
            <person name="de Groot N.N."/>
        </authorList>
    </citation>
    <scope>NUCLEOTIDE SEQUENCE [LARGE SCALE GENOMIC DNA]</scope>
    <source>
        <strain evidence="1 2">DSM 15123</strain>
    </source>
</reference>
<evidence type="ECO:0000313" key="2">
    <source>
        <dbReference type="Proteomes" id="UP000199531"/>
    </source>
</evidence>
<sequence>MMVFPERLPDWTAAWHRPLLPVGLQTMQRWQQTGDVCAALNACEGAAGVCFVPQEELPAGMAYEQFIYDTRQVPTRSNWHDFFNGLMWLHFPRTKLRLNALQGEELARLGGVGATRGPVRDALTLFDENVALLQAPDALWEALAWKRWDEVFGSLRALWAESRLVLFGHATLEQLVQPFKGITAHVYRVPAAAGLCTDGPEGAARWDAWLAEALTAEHLRGKPFVHLPVLGVPGWWAANAEADFYQDPKVFRPLRRPPVHVTA</sequence>
<protein>
    <recommendedName>
        <fullName evidence="3">DUF3025 domain-containing protein</fullName>
    </recommendedName>
</protein>
<keyword evidence="2" id="KW-1185">Reference proteome</keyword>
<dbReference type="InterPro" id="IPR021390">
    <property type="entry name" value="DUF3025"/>
</dbReference>
<dbReference type="AlphaFoldDB" id="A0A1H8KVF6"/>
<dbReference type="STRING" id="1121117.SAMN02745977_02476"/>
<dbReference type="EMBL" id="FOCW01000014">
    <property type="protein sequence ID" value="SEN96864.1"/>
    <property type="molecule type" value="Genomic_DNA"/>
</dbReference>
<evidence type="ECO:0008006" key="3">
    <source>
        <dbReference type="Google" id="ProtNLM"/>
    </source>
</evidence>
<dbReference type="Pfam" id="PF11227">
    <property type="entry name" value="DUF3025"/>
    <property type="match status" value="1"/>
</dbReference>
<organism evidence="1 2">
    <name type="scientific">Brachymonas denitrificans DSM 15123</name>
    <dbReference type="NCBI Taxonomy" id="1121117"/>
    <lineage>
        <taxon>Bacteria</taxon>
        <taxon>Pseudomonadati</taxon>
        <taxon>Pseudomonadota</taxon>
        <taxon>Betaproteobacteria</taxon>
        <taxon>Burkholderiales</taxon>
        <taxon>Comamonadaceae</taxon>
        <taxon>Brachymonas</taxon>
    </lineage>
</organism>
<proteinExistence type="predicted"/>
<name>A0A1H8KVF6_9BURK</name>
<gene>
    <name evidence="1" type="ORF">SAMN02745977_02476</name>
</gene>
<dbReference type="RefSeq" id="WP_234970150.1">
    <property type="nucleotide sequence ID" value="NZ_FOCW01000014.1"/>
</dbReference>
<evidence type="ECO:0000313" key="1">
    <source>
        <dbReference type="EMBL" id="SEN96864.1"/>
    </source>
</evidence>
<dbReference type="Proteomes" id="UP000199531">
    <property type="component" value="Unassembled WGS sequence"/>
</dbReference>
<accession>A0A1H8KVF6</accession>